<dbReference type="Proteomes" id="UP000835287">
    <property type="component" value="Chromosome"/>
</dbReference>
<dbReference type="Pfam" id="PF12796">
    <property type="entry name" value="Ank_2"/>
    <property type="match status" value="1"/>
</dbReference>
<keyword evidence="4" id="KW-1185">Reference proteome</keyword>
<dbReference type="PANTHER" id="PTHR24171">
    <property type="entry name" value="ANKYRIN REPEAT DOMAIN-CONTAINING PROTEIN 39-RELATED"/>
    <property type="match status" value="1"/>
</dbReference>
<dbReference type="SUPFAM" id="SSF48403">
    <property type="entry name" value="Ankyrin repeat"/>
    <property type="match status" value="1"/>
</dbReference>
<proteinExistence type="predicted"/>
<reference evidence="3 4" key="1">
    <citation type="submission" date="2021-02" db="EMBL/GenBank/DDBJ databases">
        <authorList>
            <person name="Pothier F. J."/>
        </authorList>
    </citation>
    <scope>NUCLEOTIDE SEQUENCE [LARGE SCALE GENOMIC DNA]</scope>
    <source>
        <strain evidence="3 4">301</strain>
    </source>
</reference>
<dbReference type="PANTHER" id="PTHR24171:SF8">
    <property type="entry name" value="BRCA1-ASSOCIATED RING DOMAIN PROTEIN 1"/>
    <property type="match status" value="1"/>
</dbReference>
<dbReference type="InterPro" id="IPR002110">
    <property type="entry name" value="Ankyrin_rpt"/>
</dbReference>
<keyword evidence="1" id="KW-0677">Repeat</keyword>
<evidence type="ECO:0000313" key="4">
    <source>
        <dbReference type="Proteomes" id="UP000835287"/>
    </source>
</evidence>
<accession>A0ABN7MPS5</accession>
<evidence type="ECO:0008006" key="5">
    <source>
        <dbReference type="Google" id="ProtNLM"/>
    </source>
</evidence>
<keyword evidence="2" id="KW-0040">ANK repeat</keyword>
<dbReference type="EMBL" id="HG992338">
    <property type="protein sequence ID" value="CAE6814868.1"/>
    <property type="molecule type" value="Genomic_DNA"/>
</dbReference>
<gene>
    <name evidence="3" type="ORF">XAC301_32210</name>
</gene>
<protein>
    <recommendedName>
        <fullName evidence="5">Ankyrin repeat domain-containing protein</fullName>
    </recommendedName>
</protein>
<dbReference type="Gene3D" id="1.25.40.20">
    <property type="entry name" value="Ankyrin repeat-containing domain"/>
    <property type="match status" value="2"/>
</dbReference>
<dbReference type="Pfam" id="PF13637">
    <property type="entry name" value="Ank_4"/>
    <property type="match status" value="1"/>
</dbReference>
<evidence type="ECO:0000256" key="1">
    <source>
        <dbReference type="ARBA" id="ARBA00022737"/>
    </source>
</evidence>
<dbReference type="EMBL" id="HG992338">
    <property type="protein sequence ID" value="CAE6814841.1"/>
    <property type="molecule type" value="Genomic_DNA"/>
</dbReference>
<sequence>MGMEPHINNQANLSGGDFLNRPHEPLLHPILHPLTLARFYGKHHEALATADARQALALAEKFCREDQVAGLDTSTRAGFDWVIRSNHRFGGMDLELWKGASVKLIHVTDPAMLEQALGRSALQHPVLAHAYTNLLDDQRAGLLSELRESIDQVQANRTAAHRLRAMRAQPELPSLPLPPLDIPGLLQRYEVPEDQAKATEQHLIQTHGGALTTMHGSEVLAAAFQHCQHSGLFGAPWQTWLCDNATLGNLAAVDACLGMGADPNCPNARGLMPIHLAARQGEGAIVRRLLERGADPAIEGPSGTRTLDMAAGQLVAQTYVALGLAKRVRHFPAEELERYGVDPVQAAELEQRLIASHGVQLARFHEAEVLASALALRTYLPIRAPLQRWLEEGILLESPEVIDAALFLGANPNLANESGDRPLHQAARMGAHAIVRRLIEIQADPSLTNAFGESPLHLAAQHKYARACLELMAGGADPNQRDSGGRKPGEIHREHKLEKRRVIDL</sequence>
<evidence type="ECO:0000256" key="2">
    <source>
        <dbReference type="ARBA" id="ARBA00023043"/>
    </source>
</evidence>
<dbReference type="SMART" id="SM00248">
    <property type="entry name" value="ANK"/>
    <property type="match status" value="3"/>
</dbReference>
<organism evidence="3 4">
    <name type="scientific">Xanthomonas arboricola pv. corylina</name>
    <dbReference type="NCBI Taxonomy" id="487821"/>
    <lineage>
        <taxon>Bacteria</taxon>
        <taxon>Pseudomonadati</taxon>
        <taxon>Pseudomonadota</taxon>
        <taxon>Gammaproteobacteria</taxon>
        <taxon>Lysobacterales</taxon>
        <taxon>Lysobacteraceae</taxon>
        <taxon>Xanthomonas</taxon>
    </lineage>
</organism>
<name>A0ABN7MPS5_9XANT</name>
<dbReference type="InterPro" id="IPR036770">
    <property type="entry name" value="Ankyrin_rpt-contain_sf"/>
</dbReference>
<evidence type="ECO:0000313" key="3">
    <source>
        <dbReference type="EMBL" id="CAE6814841.1"/>
    </source>
</evidence>